<proteinExistence type="predicted"/>
<comment type="caution">
    <text evidence="1">The sequence shown here is derived from an EMBL/GenBank/DDBJ whole genome shotgun (WGS) entry which is preliminary data.</text>
</comment>
<accession>A0ABP2GMX2</accession>
<protein>
    <submittedName>
        <fullName evidence="1">Uncharacterized protein</fullName>
    </submittedName>
</protein>
<dbReference type="EMBL" id="ACVR01000025">
    <property type="protein sequence ID" value="EET83046.1"/>
    <property type="molecule type" value="Genomic_DNA"/>
</dbReference>
<evidence type="ECO:0000313" key="1">
    <source>
        <dbReference type="EMBL" id="EET83046.1"/>
    </source>
</evidence>
<keyword evidence="2" id="KW-1185">Reference proteome</keyword>
<gene>
    <name evidence="1" type="ORF">ACIRA0001_3117</name>
</gene>
<evidence type="ECO:0000313" key="2">
    <source>
        <dbReference type="Proteomes" id="UP000018419"/>
    </source>
</evidence>
<reference evidence="1 2" key="1">
    <citation type="submission" date="2009-07" db="EMBL/GenBank/DDBJ databases">
        <authorList>
            <person name="Madupu R."/>
            <person name="Durkin A.S."/>
            <person name="Torralba M."/>
            <person name="Methe B."/>
            <person name="Sutton G.G."/>
            <person name="Strausberg R.L."/>
            <person name="Nelson K.E."/>
        </authorList>
    </citation>
    <scope>NUCLEOTIDE SEQUENCE [LARGE SCALE GENOMIC DNA]</scope>
    <source>
        <strain evidence="1 2">SK82</strain>
    </source>
</reference>
<sequence>MISDFIMQDMRSKIISVKAYYIEFYIFILNQRINLFKVSFLQTKIYN</sequence>
<dbReference type="Proteomes" id="UP000018419">
    <property type="component" value="Unassembled WGS sequence"/>
</dbReference>
<organism evidence="1 2">
    <name type="scientific">Acinetobacter radioresistens SK82</name>
    <dbReference type="NCBI Taxonomy" id="596318"/>
    <lineage>
        <taxon>Bacteria</taxon>
        <taxon>Pseudomonadati</taxon>
        <taxon>Pseudomonadota</taxon>
        <taxon>Gammaproteobacteria</taxon>
        <taxon>Moraxellales</taxon>
        <taxon>Moraxellaceae</taxon>
        <taxon>Acinetobacter</taxon>
    </lineage>
</organism>
<name>A0ABP2GMX2_ACIRA</name>